<evidence type="ECO:0000256" key="1">
    <source>
        <dbReference type="SAM" id="MobiDB-lite"/>
    </source>
</evidence>
<dbReference type="PROSITE" id="PS50948">
    <property type="entry name" value="PAN"/>
    <property type="match status" value="1"/>
</dbReference>
<evidence type="ECO:0000313" key="6">
    <source>
        <dbReference type="WBParaSite" id="PSAMB.scaffold4713size13775.g25015.t1"/>
    </source>
</evidence>
<evidence type="ECO:0000256" key="2">
    <source>
        <dbReference type="SAM" id="SignalP"/>
    </source>
</evidence>
<dbReference type="AlphaFoldDB" id="A0A914WMA2"/>
<dbReference type="WBParaSite" id="PSAMB.scaffold4713size13775.g25015.t1">
    <property type="protein sequence ID" value="PSAMB.scaffold4713size13775.g25015.t1"/>
    <property type="gene ID" value="PSAMB.scaffold4713size13775.g25015"/>
</dbReference>
<keyword evidence="2" id="KW-0732">Signal</keyword>
<reference evidence="6" key="1">
    <citation type="submission" date="2022-11" db="UniProtKB">
        <authorList>
            <consortium name="WormBaseParasite"/>
        </authorList>
    </citation>
    <scope>IDENTIFICATION</scope>
</reference>
<dbReference type="Proteomes" id="UP000887566">
    <property type="component" value="Unplaced"/>
</dbReference>
<proteinExistence type="predicted"/>
<feature type="region of interest" description="Disordered" evidence="1">
    <location>
        <begin position="194"/>
        <end position="340"/>
    </location>
</feature>
<dbReference type="PROSITE" id="PS50041">
    <property type="entry name" value="C_TYPE_LECTIN_2"/>
    <property type="match status" value="1"/>
</dbReference>
<feature type="domain" description="Apple" evidence="4">
    <location>
        <begin position="421"/>
        <end position="507"/>
    </location>
</feature>
<feature type="domain" description="C-type lectin" evidence="3">
    <location>
        <begin position="44"/>
        <end position="154"/>
    </location>
</feature>
<evidence type="ECO:0000313" key="5">
    <source>
        <dbReference type="Proteomes" id="UP000887566"/>
    </source>
</evidence>
<accession>A0A914WMA2</accession>
<feature type="compositionally biased region" description="Low complexity" evidence="1">
    <location>
        <begin position="194"/>
        <end position="331"/>
    </location>
</feature>
<evidence type="ECO:0000259" key="3">
    <source>
        <dbReference type="PROSITE" id="PS50041"/>
    </source>
</evidence>
<dbReference type="InterPro" id="IPR003609">
    <property type="entry name" value="Pan_app"/>
</dbReference>
<sequence>MRPSPLLTLLLTSLTCKVYSITPTQQRCSDVDNPDIFPQYFKEEPEKCYLYTSKIFAPEQQTLKYSKDKCKEWGAQYSFSCVLVSPMTADKMKQYLDNSILVSYMRCWLGLQQTSTSIEPAGGWYWQLADGSQLSADGAPWLPGQPDNDGGNSNQGAYNGVTGITDENEAFFESQINAIQCECLVLPQGTNATTAASTTMTPSTSPSATTPLYTSTTSTLAPTSVSDSAATSSTTTSQTTVITTAPISTESSTPSTTPSSTSSSSSTFTTSQTMTTTTAPEPTESSSVSTTPSSSSPSTTTTTTSATPITTMTSASSASTSTQQMTTTSTAGATVTLPANPCTTSSVDPMTHMSLNYMIYPNIANCDAKCANETKFVCQGFTWAGPGSSCVVFGKIDKQAVMLSGSKWFLVDFYCNSGQPCRWPMKASQIDAISLSPTNAKGVQAQSAAHCQTFCLLAVLQPGCKAYAFSADTSLAGGNNCYLFSPLNSTQISSASTGKYDLYQSDCV</sequence>
<dbReference type="InterPro" id="IPR001304">
    <property type="entry name" value="C-type_lectin-like"/>
</dbReference>
<dbReference type="SUPFAM" id="SSF56436">
    <property type="entry name" value="C-type lectin-like"/>
    <property type="match status" value="1"/>
</dbReference>
<feature type="chain" id="PRO_5037794342" evidence="2">
    <location>
        <begin position="21"/>
        <end position="508"/>
    </location>
</feature>
<dbReference type="InterPro" id="IPR016187">
    <property type="entry name" value="CTDL_fold"/>
</dbReference>
<dbReference type="InterPro" id="IPR016186">
    <property type="entry name" value="C-type_lectin-like/link_sf"/>
</dbReference>
<keyword evidence="5" id="KW-1185">Reference proteome</keyword>
<evidence type="ECO:0000259" key="4">
    <source>
        <dbReference type="PROSITE" id="PS50948"/>
    </source>
</evidence>
<dbReference type="CDD" id="cd00037">
    <property type="entry name" value="CLECT"/>
    <property type="match status" value="1"/>
</dbReference>
<protein>
    <submittedName>
        <fullName evidence="6">C-type lectin domain-containing protein</fullName>
    </submittedName>
</protein>
<dbReference type="Gene3D" id="3.10.100.10">
    <property type="entry name" value="Mannose-Binding Protein A, subunit A"/>
    <property type="match status" value="1"/>
</dbReference>
<organism evidence="5 6">
    <name type="scientific">Plectus sambesii</name>
    <dbReference type="NCBI Taxonomy" id="2011161"/>
    <lineage>
        <taxon>Eukaryota</taxon>
        <taxon>Metazoa</taxon>
        <taxon>Ecdysozoa</taxon>
        <taxon>Nematoda</taxon>
        <taxon>Chromadorea</taxon>
        <taxon>Plectida</taxon>
        <taxon>Plectina</taxon>
        <taxon>Plectoidea</taxon>
        <taxon>Plectidae</taxon>
        <taxon>Plectus</taxon>
    </lineage>
</organism>
<feature type="region of interest" description="Disordered" evidence="1">
    <location>
        <begin position="136"/>
        <end position="156"/>
    </location>
</feature>
<name>A0A914WMA2_9BILA</name>
<feature type="signal peptide" evidence="2">
    <location>
        <begin position="1"/>
        <end position="20"/>
    </location>
</feature>